<dbReference type="EMBL" id="JACHIN010000001">
    <property type="protein sequence ID" value="MBB5075673.1"/>
    <property type="molecule type" value="Genomic_DNA"/>
</dbReference>
<dbReference type="RefSeq" id="WP_184958836.1">
    <property type="nucleotide sequence ID" value="NZ_JACHIN010000001.1"/>
</dbReference>
<proteinExistence type="predicted"/>
<dbReference type="AlphaFoldDB" id="A0A7W7ZXL4"/>
<keyword evidence="2" id="KW-1185">Reference proteome</keyword>
<dbReference type="Proteomes" id="UP000568380">
    <property type="component" value="Unassembled WGS sequence"/>
</dbReference>
<comment type="caution">
    <text evidence="1">The sequence shown here is derived from an EMBL/GenBank/DDBJ whole genome shotgun (WGS) entry which is preliminary data.</text>
</comment>
<evidence type="ECO:0000313" key="1">
    <source>
        <dbReference type="EMBL" id="MBB5075673.1"/>
    </source>
</evidence>
<gene>
    <name evidence="1" type="ORF">HNR40_001119</name>
</gene>
<evidence type="ECO:0008006" key="3">
    <source>
        <dbReference type="Google" id="ProtNLM"/>
    </source>
</evidence>
<evidence type="ECO:0000313" key="2">
    <source>
        <dbReference type="Proteomes" id="UP000568380"/>
    </source>
</evidence>
<name>A0A7W7ZXL4_9ACTN</name>
<sequence>MTSTQCPRCQTELDEGPIMYRCSTCCRAVYAADLENDYVTRHPVAA</sequence>
<accession>A0A7W7ZXL4</accession>
<reference evidence="1 2" key="1">
    <citation type="submission" date="2020-08" db="EMBL/GenBank/DDBJ databases">
        <title>Genomic Encyclopedia of Type Strains, Phase IV (KMG-IV): sequencing the most valuable type-strain genomes for metagenomic binning, comparative biology and taxonomic classification.</title>
        <authorList>
            <person name="Goeker M."/>
        </authorList>
    </citation>
    <scope>NUCLEOTIDE SEQUENCE [LARGE SCALE GENOMIC DNA]</scope>
    <source>
        <strain evidence="1 2">DSM 45385</strain>
    </source>
</reference>
<protein>
    <recommendedName>
        <fullName evidence="3">Insertion element protein</fullName>
    </recommendedName>
</protein>
<organism evidence="1 2">
    <name type="scientific">Nonomuraea endophytica</name>
    <dbReference type="NCBI Taxonomy" id="714136"/>
    <lineage>
        <taxon>Bacteria</taxon>
        <taxon>Bacillati</taxon>
        <taxon>Actinomycetota</taxon>
        <taxon>Actinomycetes</taxon>
        <taxon>Streptosporangiales</taxon>
        <taxon>Streptosporangiaceae</taxon>
        <taxon>Nonomuraea</taxon>
    </lineage>
</organism>